<reference evidence="5" key="1">
    <citation type="journal article" date="2019" name="Int. J. Syst. Evol. Microbiol.">
        <title>The Global Catalogue of Microorganisms (GCM) 10K type strain sequencing project: providing services to taxonomists for standard genome sequencing and annotation.</title>
        <authorList>
            <consortium name="The Broad Institute Genomics Platform"/>
            <consortium name="The Broad Institute Genome Sequencing Center for Infectious Disease"/>
            <person name="Wu L."/>
            <person name="Ma J."/>
        </authorList>
    </citation>
    <scope>NUCLEOTIDE SEQUENCE [LARGE SCALE GENOMIC DNA]</scope>
    <source>
        <strain evidence="5">CCUG 49571</strain>
    </source>
</reference>
<dbReference type="PROSITE" id="PS50977">
    <property type="entry name" value="HTH_TETR_2"/>
    <property type="match status" value="1"/>
</dbReference>
<dbReference type="PRINTS" id="PR00455">
    <property type="entry name" value="HTHTETR"/>
</dbReference>
<dbReference type="InterPro" id="IPR050624">
    <property type="entry name" value="HTH-type_Tx_Regulator"/>
</dbReference>
<proteinExistence type="predicted"/>
<evidence type="ECO:0000313" key="5">
    <source>
        <dbReference type="Proteomes" id="UP001596028"/>
    </source>
</evidence>
<organism evidence="4 5">
    <name type="scientific">Cohnella hongkongensis</name>
    <dbReference type="NCBI Taxonomy" id="178337"/>
    <lineage>
        <taxon>Bacteria</taxon>
        <taxon>Bacillati</taxon>
        <taxon>Bacillota</taxon>
        <taxon>Bacilli</taxon>
        <taxon>Bacillales</taxon>
        <taxon>Paenibacillaceae</taxon>
        <taxon>Cohnella</taxon>
    </lineage>
</organism>
<dbReference type="EMBL" id="JBHSEP010000001">
    <property type="protein sequence ID" value="MFC4597219.1"/>
    <property type="molecule type" value="Genomic_DNA"/>
</dbReference>
<dbReference type="Gene3D" id="1.10.357.10">
    <property type="entry name" value="Tetracycline Repressor, domain 2"/>
    <property type="match status" value="1"/>
</dbReference>
<dbReference type="InterPro" id="IPR001647">
    <property type="entry name" value="HTH_TetR"/>
</dbReference>
<keyword evidence="1 2" id="KW-0238">DNA-binding</keyword>
<dbReference type="PANTHER" id="PTHR43479:SF11">
    <property type="entry name" value="ACREF_ENVCD OPERON REPRESSOR-RELATED"/>
    <property type="match status" value="1"/>
</dbReference>
<dbReference type="InterPro" id="IPR036271">
    <property type="entry name" value="Tet_transcr_reg_TetR-rel_C_sf"/>
</dbReference>
<comment type="caution">
    <text evidence="4">The sequence shown here is derived from an EMBL/GenBank/DDBJ whole genome shotgun (WGS) entry which is preliminary data.</text>
</comment>
<dbReference type="PANTHER" id="PTHR43479">
    <property type="entry name" value="ACREF/ENVCD OPERON REPRESSOR-RELATED"/>
    <property type="match status" value="1"/>
</dbReference>
<evidence type="ECO:0000256" key="2">
    <source>
        <dbReference type="PROSITE-ProRule" id="PRU00335"/>
    </source>
</evidence>
<dbReference type="SUPFAM" id="SSF48498">
    <property type="entry name" value="Tetracyclin repressor-like, C-terminal domain"/>
    <property type="match status" value="1"/>
</dbReference>
<gene>
    <name evidence="4" type="ORF">ACFO3S_03110</name>
</gene>
<feature type="DNA-binding region" description="H-T-H motif" evidence="2">
    <location>
        <begin position="34"/>
        <end position="53"/>
    </location>
</feature>
<dbReference type="RefSeq" id="WP_378092096.1">
    <property type="nucleotide sequence ID" value="NZ_JBHSEP010000001.1"/>
</dbReference>
<accession>A0ABV9FAL5</accession>
<evidence type="ECO:0000259" key="3">
    <source>
        <dbReference type="PROSITE" id="PS50977"/>
    </source>
</evidence>
<keyword evidence="5" id="KW-1185">Reference proteome</keyword>
<protein>
    <submittedName>
        <fullName evidence="4">TetR/AcrR family transcriptional regulator</fullName>
    </submittedName>
</protein>
<dbReference type="SUPFAM" id="SSF46689">
    <property type="entry name" value="Homeodomain-like"/>
    <property type="match status" value="1"/>
</dbReference>
<evidence type="ECO:0000256" key="1">
    <source>
        <dbReference type="ARBA" id="ARBA00023125"/>
    </source>
</evidence>
<name>A0ABV9FAL5_9BACL</name>
<sequence>MPRKFDPDEKSRIQRKLLEAGRSLFAKYGFKKTNVGELAKAAGIASGTFYLFYRSKEELFFELMEEEERSIQQAVLARLENASESKDAIRLLFKEGFRLMTESPILREVLLPEQLEAVMRKLPPEKMERNYAMDVRKLSPLIRRWQEDGALRADMSPEIIVSMLRSLLLLSLHKQTIGESVYEATMEALIGAVADGLSVEKEGGRPHHDRG</sequence>
<dbReference type="Pfam" id="PF00440">
    <property type="entry name" value="TetR_N"/>
    <property type="match status" value="1"/>
</dbReference>
<feature type="domain" description="HTH tetR-type" evidence="3">
    <location>
        <begin position="11"/>
        <end position="71"/>
    </location>
</feature>
<dbReference type="InterPro" id="IPR009057">
    <property type="entry name" value="Homeodomain-like_sf"/>
</dbReference>
<evidence type="ECO:0000313" key="4">
    <source>
        <dbReference type="EMBL" id="MFC4597219.1"/>
    </source>
</evidence>
<dbReference type="Proteomes" id="UP001596028">
    <property type="component" value="Unassembled WGS sequence"/>
</dbReference>